<dbReference type="AlphaFoldDB" id="A0AAW1SPZ7"/>
<dbReference type="GO" id="GO:0043139">
    <property type="term" value="F:5'-3' DNA helicase activity"/>
    <property type="evidence" value="ECO:0007669"/>
    <property type="project" value="TreeGrafter"/>
</dbReference>
<feature type="non-terminal residue" evidence="4">
    <location>
        <position position="406"/>
    </location>
</feature>
<dbReference type="InterPro" id="IPR027417">
    <property type="entry name" value="P-loop_NTPase"/>
</dbReference>
<feature type="region of interest" description="Disordered" evidence="1">
    <location>
        <begin position="117"/>
        <end position="149"/>
    </location>
</feature>
<sequence length="406" mass="45193">MVRLRVLYTKHVKRKHKVWQDGEVRQKSTGEARLLSERGEVIGTSKAPKCGFQANAEGLTCFDGYIVNCEEDLDAAAVPEHVVPAKRSALPNAMSQTVQVPNISRRAFRCPKLQLAPSLYSSGPRRKRPSVEDHVPDQDKQSPVPKKQRTDDQILALLQGGPPSQTPSISQPDAAKFLWFPLTETLQRTVTVSDGFDSAKQYQMSFAAALREEINLRLAELARAFAATVLRIKDLDAEKAREDQMRAFGVPYYTRCTLQLNRKGRPGQPIKDYLVIQCSKEKSSAYSKDGLWLISTHPTFHVGTRSPWLQNAVVRSCWHGPNQDGRFQIEFLSRKPDVLRHGAQVSPVCLIHGPFGCGKSTLLAAMIQLFAESKAIAGTQMRVLLAAHTNRAVDNVLSRLLNLGFT</sequence>
<dbReference type="Gene3D" id="3.40.50.300">
    <property type="entry name" value="P-loop containing nucleotide triphosphate hydrolases"/>
    <property type="match status" value="1"/>
</dbReference>
<dbReference type="EMBL" id="JALJOV010001260">
    <property type="protein sequence ID" value="KAK9851119.1"/>
    <property type="molecule type" value="Genomic_DNA"/>
</dbReference>
<proteinExistence type="predicted"/>
<comment type="caution">
    <text evidence="4">The sequence shown here is derived from an EMBL/GenBank/DDBJ whole genome shotgun (WGS) entry which is preliminary data.</text>
</comment>
<evidence type="ECO:0000259" key="3">
    <source>
        <dbReference type="Pfam" id="PF13086"/>
    </source>
</evidence>
<gene>
    <name evidence="4" type="ORF">WJX84_005652</name>
</gene>
<dbReference type="Pfam" id="PF13086">
    <property type="entry name" value="AAA_11"/>
    <property type="match status" value="1"/>
</dbReference>
<dbReference type="SUPFAM" id="SSF52540">
    <property type="entry name" value="P-loop containing nucleoside triphosphate hydrolases"/>
    <property type="match status" value="1"/>
</dbReference>
<dbReference type="PANTHER" id="PTHR43788">
    <property type="entry name" value="DNA2/NAM7 HELICASE FAMILY MEMBER"/>
    <property type="match status" value="1"/>
</dbReference>
<keyword evidence="5" id="KW-1185">Reference proteome</keyword>
<evidence type="ECO:0000256" key="1">
    <source>
        <dbReference type="SAM" id="MobiDB-lite"/>
    </source>
</evidence>
<protein>
    <submittedName>
        <fullName evidence="4">Uncharacterized protein</fullName>
    </submittedName>
</protein>
<accession>A0AAW1SPZ7</accession>
<name>A0AAW1SPZ7_9CHLO</name>
<dbReference type="InterPro" id="IPR050534">
    <property type="entry name" value="Coronavir_polyprotein_1ab"/>
</dbReference>
<dbReference type="Proteomes" id="UP001485043">
    <property type="component" value="Unassembled WGS sequence"/>
</dbReference>
<evidence type="ECO:0000313" key="4">
    <source>
        <dbReference type="EMBL" id="KAK9851119.1"/>
    </source>
</evidence>
<reference evidence="4 5" key="1">
    <citation type="journal article" date="2024" name="Nat. Commun.">
        <title>Phylogenomics reveals the evolutionary origins of lichenization in chlorophyte algae.</title>
        <authorList>
            <person name="Puginier C."/>
            <person name="Libourel C."/>
            <person name="Otte J."/>
            <person name="Skaloud P."/>
            <person name="Haon M."/>
            <person name="Grisel S."/>
            <person name="Petersen M."/>
            <person name="Berrin J.G."/>
            <person name="Delaux P.M."/>
            <person name="Dal Grande F."/>
            <person name="Keller J."/>
        </authorList>
    </citation>
    <scope>NUCLEOTIDE SEQUENCE [LARGE SCALE GENOMIC DNA]</scope>
    <source>
        <strain evidence="4 5">SAG 2523</strain>
    </source>
</reference>
<evidence type="ECO:0000313" key="5">
    <source>
        <dbReference type="Proteomes" id="UP001485043"/>
    </source>
</evidence>
<feature type="compositionally biased region" description="Basic and acidic residues" evidence="1">
    <location>
        <begin position="129"/>
        <end position="140"/>
    </location>
</feature>
<dbReference type="PANTHER" id="PTHR43788:SF8">
    <property type="entry name" value="DNA-BINDING PROTEIN SMUBP-2"/>
    <property type="match status" value="1"/>
</dbReference>
<dbReference type="Pfam" id="PF10382">
    <property type="entry name" value="ZGRF1-like_N"/>
    <property type="match status" value="1"/>
</dbReference>
<feature type="domain" description="DNA2/NAM7 helicase helicase" evidence="3">
    <location>
        <begin position="342"/>
        <end position="402"/>
    </location>
</feature>
<dbReference type="InterPro" id="IPR018838">
    <property type="entry name" value="ZGRF1-like_N"/>
</dbReference>
<feature type="domain" description="5'-3' DNA helicase ZGRF1-like N-terminal" evidence="2">
    <location>
        <begin position="4"/>
        <end position="50"/>
    </location>
</feature>
<evidence type="ECO:0000259" key="2">
    <source>
        <dbReference type="Pfam" id="PF10382"/>
    </source>
</evidence>
<dbReference type="InterPro" id="IPR041677">
    <property type="entry name" value="DNA2/NAM7_AAA_11"/>
</dbReference>
<organism evidence="4 5">
    <name type="scientific">Apatococcus fuscideae</name>
    <dbReference type="NCBI Taxonomy" id="2026836"/>
    <lineage>
        <taxon>Eukaryota</taxon>
        <taxon>Viridiplantae</taxon>
        <taxon>Chlorophyta</taxon>
        <taxon>core chlorophytes</taxon>
        <taxon>Trebouxiophyceae</taxon>
        <taxon>Chlorellales</taxon>
        <taxon>Chlorellaceae</taxon>
        <taxon>Apatococcus</taxon>
    </lineage>
</organism>